<dbReference type="GO" id="GO:0005829">
    <property type="term" value="C:cytosol"/>
    <property type="evidence" value="ECO:0007669"/>
    <property type="project" value="TreeGrafter"/>
</dbReference>
<sequence length="254" mass="26794">MIVHCVLARDPAGTPRESGVPVLPGTFTGRLPARWDAGAGPRLWCVRASEYAALAAADERLLDTEERARVRALVRDADRDRYRVAHVVLRRLLGAYLGEDPAAVRLVREPCPGCGAPHGRPAVAGAPFHFSLAHSGDLALIAFADTPVGIDVEAEPSPEATAEIGAMLHPRERAELAAVPHRARPASFGRCWTRKEAYLKAVGIGLGEDPSITYVGAGPAPAALPGWSLTDVPVPQGYAAACAVRAGGQGRSRK</sequence>
<evidence type="ECO:0000256" key="1">
    <source>
        <dbReference type="ARBA" id="ARBA00010990"/>
    </source>
</evidence>
<dbReference type="Gene3D" id="3.90.470.20">
    <property type="entry name" value="4'-phosphopantetheinyl transferase domain"/>
    <property type="match status" value="1"/>
</dbReference>
<dbReference type="GO" id="GO:0000287">
    <property type="term" value="F:magnesium ion binding"/>
    <property type="evidence" value="ECO:0007669"/>
    <property type="project" value="InterPro"/>
</dbReference>
<reference evidence="3 4" key="1">
    <citation type="submission" date="2015-08" db="EMBL/GenBank/DDBJ databases">
        <title>Genome sequence of the pristinamycin over-producing bacterium Streptomyces pristinaespiralis HCCB10218.</title>
        <authorList>
            <person name="Tian J."/>
            <person name="Yang J."/>
            <person name="Li L."/>
            <person name="Ruan L."/>
            <person name="Wei W."/>
            <person name="Zheng G."/>
            <person name="Wei Z."/>
            <person name="Yang S."/>
            <person name="Ge M."/>
            <person name="Jiang W."/>
            <person name="Lu Y."/>
        </authorList>
    </citation>
    <scope>NUCLEOTIDE SEQUENCE [LARGE SCALE GENOMIC DNA]</scope>
    <source>
        <strain evidence="3 4">HCCB 10218</strain>
    </source>
</reference>
<dbReference type="RefSeq" id="WP_078951206.1">
    <property type="nucleotide sequence ID" value="NZ_CP011340.1"/>
</dbReference>
<gene>
    <name evidence="3" type="ORF">SPRI_0928</name>
</gene>
<name>A0A0M4D678_STRPR</name>
<dbReference type="GeneID" id="97237994"/>
<dbReference type="InterPro" id="IPR050559">
    <property type="entry name" value="P-Pant_transferase_sf"/>
</dbReference>
<dbReference type="STRING" id="38300.SPRI_0928"/>
<dbReference type="InterPro" id="IPR037143">
    <property type="entry name" value="4-PPantetheinyl_Trfase_dom_sf"/>
</dbReference>
<dbReference type="InterPro" id="IPR008278">
    <property type="entry name" value="4-PPantetheinyl_Trfase_dom"/>
</dbReference>
<protein>
    <submittedName>
        <fullName evidence="3">4'-phosphopantetheinyl transferase</fullName>
    </submittedName>
</protein>
<dbReference type="OrthoDB" id="190168at2"/>
<dbReference type="SUPFAM" id="SSF56214">
    <property type="entry name" value="4'-phosphopantetheinyl transferase"/>
    <property type="match status" value="2"/>
</dbReference>
<dbReference type="PATRIC" id="fig|38300.4.peg.1001"/>
<organism evidence="3">
    <name type="scientific">Streptomyces pristinaespiralis</name>
    <dbReference type="NCBI Taxonomy" id="38300"/>
    <lineage>
        <taxon>Bacteria</taxon>
        <taxon>Bacillati</taxon>
        <taxon>Actinomycetota</taxon>
        <taxon>Actinomycetes</taxon>
        <taxon>Kitasatosporales</taxon>
        <taxon>Streptomycetaceae</taxon>
        <taxon>Streptomyces</taxon>
    </lineage>
</organism>
<evidence type="ECO:0000256" key="2">
    <source>
        <dbReference type="ARBA" id="ARBA00022679"/>
    </source>
</evidence>
<dbReference type="KEGG" id="spri:SPRI_0928"/>
<evidence type="ECO:0000313" key="3">
    <source>
        <dbReference type="EMBL" id="ALC19234.1"/>
    </source>
</evidence>
<evidence type="ECO:0000313" key="4">
    <source>
        <dbReference type="Proteomes" id="UP000060513"/>
    </source>
</evidence>
<proteinExistence type="inferred from homology"/>
<dbReference type="Proteomes" id="UP000060513">
    <property type="component" value="Chromosome"/>
</dbReference>
<dbReference type="EMBL" id="CP011340">
    <property type="protein sequence ID" value="ALC19234.1"/>
    <property type="molecule type" value="Genomic_DNA"/>
</dbReference>
<dbReference type="AlphaFoldDB" id="A0A0M4D678"/>
<comment type="similarity">
    <text evidence="1">Belongs to the P-Pant transferase superfamily. Gsp/Sfp/HetI/AcpT family.</text>
</comment>
<dbReference type="GO" id="GO:0019878">
    <property type="term" value="P:lysine biosynthetic process via aminoadipic acid"/>
    <property type="evidence" value="ECO:0007669"/>
    <property type="project" value="TreeGrafter"/>
</dbReference>
<keyword evidence="2 3" id="KW-0808">Transferase</keyword>
<dbReference type="PANTHER" id="PTHR12215:SF10">
    <property type="entry name" value="L-AMINOADIPATE-SEMIALDEHYDE DEHYDROGENASE-PHOSPHOPANTETHEINYL TRANSFERASE"/>
    <property type="match status" value="1"/>
</dbReference>
<dbReference type="PANTHER" id="PTHR12215">
    <property type="entry name" value="PHOSPHOPANTETHEINE TRANSFERASE"/>
    <property type="match status" value="1"/>
</dbReference>
<dbReference type="GO" id="GO:0008897">
    <property type="term" value="F:holo-[acyl-carrier-protein] synthase activity"/>
    <property type="evidence" value="ECO:0007669"/>
    <property type="project" value="InterPro"/>
</dbReference>
<accession>A0A0M4D678</accession>
<dbReference type="Pfam" id="PF01648">
    <property type="entry name" value="ACPS"/>
    <property type="match status" value="1"/>
</dbReference>